<name>A0ABX0V896_9HYPH</name>
<sequence length="48" mass="5275">MLRRPVVVRQDPLGGAIEIFVLAALELPQEQRQPGDAEATETSRIVFG</sequence>
<dbReference type="RefSeq" id="WP_167671843.1">
    <property type="nucleotide sequence ID" value="NZ_JAATJS010000002.1"/>
</dbReference>
<evidence type="ECO:0000313" key="1">
    <source>
        <dbReference type="EMBL" id="NIX75922.1"/>
    </source>
</evidence>
<dbReference type="Proteomes" id="UP000707352">
    <property type="component" value="Unassembled WGS sequence"/>
</dbReference>
<gene>
    <name evidence="1" type="ORF">HB375_04740</name>
</gene>
<protein>
    <submittedName>
        <fullName evidence="1">Uncharacterized protein</fullName>
    </submittedName>
</protein>
<comment type="caution">
    <text evidence="1">The sequence shown here is derived from an EMBL/GenBank/DDBJ whole genome shotgun (WGS) entry which is preliminary data.</text>
</comment>
<reference evidence="1 2" key="1">
    <citation type="submission" date="2020-03" db="EMBL/GenBank/DDBJ databases">
        <title>The genome sequence of Microvirga sp. c23x22.</title>
        <authorList>
            <person name="Zhang X."/>
        </authorList>
    </citation>
    <scope>NUCLEOTIDE SEQUENCE [LARGE SCALE GENOMIC DNA]</scope>
    <source>
        <strain evidence="2">c23x22</strain>
    </source>
</reference>
<proteinExistence type="predicted"/>
<accession>A0ABX0V896</accession>
<evidence type="ECO:0000313" key="2">
    <source>
        <dbReference type="Proteomes" id="UP000707352"/>
    </source>
</evidence>
<keyword evidence="2" id="KW-1185">Reference proteome</keyword>
<organism evidence="1 2">
    <name type="scientific">Microvirga terricola</name>
    <dbReference type="NCBI Taxonomy" id="2719797"/>
    <lineage>
        <taxon>Bacteria</taxon>
        <taxon>Pseudomonadati</taxon>
        <taxon>Pseudomonadota</taxon>
        <taxon>Alphaproteobacteria</taxon>
        <taxon>Hyphomicrobiales</taxon>
        <taxon>Methylobacteriaceae</taxon>
        <taxon>Microvirga</taxon>
    </lineage>
</organism>
<dbReference type="EMBL" id="JAATJS010000002">
    <property type="protein sequence ID" value="NIX75922.1"/>
    <property type="molecule type" value="Genomic_DNA"/>
</dbReference>